<keyword evidence="2" id="KW-1185">Reference proteome</keyword>
<dbReference type="EMBL" id="JAWDJW010001054">
    <property type="protein sequence ID" value="KAK3079576.1"/>
    <property type="molecule type" value="Genomic_DNA"/>
</dbReference>
<gene>
    <name evidence="1" type="ORF">LTS18_004507</name>
</gene>
<organism evidence="1 2">
    <name type="scientific">Coniosporium uncinatum</name>
    <dbReference type="NCBI Taxonomy" id="93489"/>
    <lineage>
        <taxon>Eukaryota</taxon>
        <taxon>Fungi</taxon>
        <taxon>Dikarya</taxon>
        <taxon>Ascomycota</taxon>
        <taxon>Pezizomycotina</taxon>
        <taxon>Dothideomycetes</taxon>
        <taxon>Dothideomycetes incertae sedis</taxon>
        <taxon>Coniosporium</taxon>
    </lineage>
</organism>
<evidence type="ECO:0000313" key="2">
    <source>
        <dbReference type="Proteomes" id="UP001186974"/>
    </source>
</evidence>
<evidence type="ECO:0000313" key="1">
    <source>
        <dbReference type="EMBL" id="KAK3079576.1"/>
    </source>
</evidence>
<name>A0ACC3DSC0_9PEZI</name>
<protein>
    <submittedName>
        <fullName evidence="1">Uncharacterized protein</fullName>
    </submittedName>
</protein>
<dbReference type="Proteomes" id="UP001186974">
    <property type="component" value="Unassembled WGS sequence"/>
</dbReference>
<sequence length="282" mass="31184">MVYMDVHPPPTVTNATTTPRGTIILLHGKIFCSATWNLTALALLRNNYRLILLDQLGFYRPSKPLAYRYTLQQTGPQHAQPPDPAPAHHAPRHRDRDTPWAVYSPRDSRYSIQTRWSELCSSTPPIIGGPAGEGCTRIPSIATTLIPFERPRRIAAVHARIRAEHVSPGRNAEGGIWTSGFGGWSVYINGPDGEEWGPVVYEFERLEVPTLLVVGERDTTAIGKQWAPPDVQAVVGNDSVQGKEAAARIEGSTYIRFAALGHAPHISHPDEVNDALLNWLER</sequence>
<reference evidence="1" key="1">
    <citation type="submission" date="2024-09" db="EMBL/GenBank/DDBJ databases">
        <title>Black Yeasts Isolated from many extreme environments.</title>
        <authorList>
            <person name="Coleine C."/>
            <person name="Stajich J.E."/>
            <person name="Selbmann L."/>
        </authorList>
    </citation>
    <scope>NUCLEOTIDE SEQUENCE</scope>
    <source>
        <strain evidence="1">CCFEE 5737</strain>
    </source>
</reference>
<comment type="caution">
    <text evidence="1">The sequence shown here is derived from an EMBL/GenBank/DDBJ whole genome shotgun (WGS) entry which is preliminary data.</text>
</comment>
<proteinExistence type="predicted"/>
<accession>A0ACC3DSC0</accession>